<dbReference type="PANTHER" id="PTHR13464">
    <property type="entry name" value="TRANSCRIPTIONAL REGULATOR PROTEIN HCNGP"/>
    <property type="match status" value="1"/>
</dbReference>
<dbReference type="OrthoDB" id="1714508at2759"/>
<dbReference type="GO" id="GO:0006355">
    <property type="term" value="P:regulation of DNA-templated transcription"/>
    <property type="evidence" value="ECO:0007669"/>
    <property type="project" value="InterPro"/>
</dbReference>
<dbReference type="GO" id="GO:0005634">
    <property type="term" value="C:nucleus"/>
    <property type="evidence" value="ECO:0007669"/>
    <property type="project" value="TreeGrafter"/>
</dbReference>
<protein>
    <recommendedName>
        <fullName evidence="4">HCNGP-like protein-domain-containing protein</fullName>
    </recommendedName>
</protein>
<evidence type="ECO:0008006" key="4">
    <source>
        <dbReference type="Google" id="ProtNLM"/>
    </source>
</evidence>
<organism evidence="2 3">
    <name type="scientific">Aspergillus ruber (strain CBS 135680)</name>
    <dbReference type="NCBI Taxonomy" id="1388766"/>
    <lineage>
        <taxon>Eukaryota</taxon>
        <taxon>Fungi</taxon>
        <taxon>Dikarya</taxon>
        <taxon>Ascomycota</taxon>
        <taxon>Pezizomycotina</taxon>
        <taxon>Eurotiomycetes</taxon>
        <taxon>Eurotiomycetidae</taxon>
        <taxon>Eurotiales</taxon>
        <taxon>Aspergillaceae</taxon>
        <taxon>Aspergillus</taxon>
        <taxon>Aspergillus subgen. Aspergillus</taxon>
    </lineage>
</organism>
<feature type="region of interest" description="Disordered" evidence="1">
    <location>
        <begin position="1"/>
        <end position="98"/>
    </location>
</feature>
<proteinExistence type="predicted"/>
<accession>A0A017S9K8</accession>
<gene>
    <name evidence="2" type="ORF">EURHEDRAFT_524676</name>
</gene>
<keyword evidence="3" id="KW-1185">Reference proteome</keyword>
<evidence type="ECO:0000313" key="2">
    <source>
        <dbReference type="EMBL" id="EYE93496.1"/>
    </source>
</evidence>
<dbReference type="Pfam" id="PF07818">
    <property type="entry name" value="HCNGP"/>
    <property type="match status" value="1"/>
</dbReference>
<dbReference type="EMBL" id="KK088431">
    <property type="protein sequence ID" value="EYE93496.1"/>
    <property type="molecule type" value="Genomic_DNA"/>
</dbReference>
<dbReference type="Proteomes" id="UP000019804">
    <property type="component" value="Unassembled WGS sequence"/>
</dbReference>
<evidence type="ECO:0000256" key="1">
    <source>
        <dbReference type="SAM" id="MobiDB-lite"/>
    </source>
</evidence>
<dbReference type="AlphaFoldDB" id="A0A017S9K8"/>
<dbReference type="HOGENOM" id="CLU_064352_1_1_1"/>
<reference evidence="3" key="1">
    <citation type="journal article" date="2014" name="Nat. Commun.">
        <title>Genomic adaptations of the halophilic Dead Sea filamentous fungus Eurotium rubrum.</title>
        <authorList>
            <person name="Kis-Papo T."/>
            <person name="Weig A.R."/>
            <person name="Riley R."/>
            <person name="Persoh D."/>
            <person name="Salamov A."/>
            <person name="Sun H."/>
            <person name="Lipzen A."/>
            <person name="Wasser S.P."/>
            <person name="Rambold G."/>
            <person name="Grigoriev I.V."/>
            <person name="Nevo E."/>
        </authorList>
    </citation>
    <scope>NUCLEOTIDE SEQUENCE [LARGE SCALE GENOMIC DNA]</scope>
    <source>
        <strain evidence="3">CBS 135680</strain>
    </source>
</reference>
<feature type="compositionally biased region" description="Basic and acidic residues" evidence="1">
    <location>
        <begin position="207"/>
        <end position="216"/>
    </location>
</feature>
<sequence length="247" mass="26537">MLGLGAYQSSSEDEGENETPLTAPKHRTKEQPVQEPQVADVNAPKTLEKRSLIPKINTNAKPVGPVLGPSHPQGPHVASGGFLDGPSSPFSTSLALTHDLTLPPVPNLDIPSSPPGSPNPKANAKFAHFLSLKKQGTHFNEKLAGSSSLKNPNLLTKMMNHAGINDETQYSTSLPPDLWDLSNLPNWGYKEELLKTQKEIYYKTEEKRFSGQRDSIEFVSGTSEGSGRSNLSSSKTKANAAGRGAKS</sequence>
<feature type="compositionally biased region" description="Low complexity" evidence="1">
    <location>
        <begin position="223"/>
        <end position="234"/>
    </location>
</feature>
<name>A0A017S9K8_ASPRC</name>
<evidence type="ECO:0000313" key="3">
    <source>
        <dbReference type="Proteomes" id="UP000019804"/>
    </source>
</evidence>
<dbReference type="PANTHER" id="PTHR13464:SF0">
    <property type="entry name" value="SAP30-BINDING PROTEIN"/>
    <property type="match status" value="1"/>
</dbReference>
<dbReference type="RefSeq" id="XP_040637184.1">
    <property type="nucleotide sequence ID" value="XM_040786934.1"/>
</dbReference>
<dbReference type="STRING" id="1388766.A0A017S9K8"/>
<dbReference type="InterPro" id="IPR012479">
    <property type="entry name" value="SAP30BP"/>
</dbReference>
<dbReference type="GeneID" id="63702058"/>
<feature type="region of interest" description="Disordered" evidence="1">
    <location>
        <begin position="207"/>
        <end position="247"/>
    </location>
</feature>